<dbReference type="Proteomes" id="UP000663881">
    <property type="component" value="Unassembled WGS sequence"/>
</dbReference>
<dbReference type="InterPro" id="IPR019734">
    <property type="entry name" value="TPR_rpt"/>
</dbReference>
<dbReference type="PROSITE" id="PS50005">
    <property type="entry name" value="TPR"/>
    <property type="match status" value="1"/>
</dbReference>
<dbReference type="Pfam" id="PF13424">
    <property type="entry name" value="TPR_12"/>
    <property type="match status" value="1"/>
</dbReference>
<keyword evidence="1" id="KW-0802">TPR repeat</keyword>
<accession>A0A818QWM5</accession>
<dbReference type="AlphaFoldDB" id="A0A818QWM5"/>
<dbReference type="SUPFAM" id="SSF48452">
    <property type="entry name" value="TPR-like"/>
    <property type="match status" value="1"/>
</dbReference>
<dbReference type="OrthoDB" id="5988009at2759"/>
<name>A0A818QWM5_9BILA</name>
<proteinExistence type="predicted"/>
<organism evidence="3 4">
    <name type="scientific">Adineta steineri</name>
    <dbReference type="NCBI Taxonomy" id="433720"/>
    <lineage>
        <taxon>Eukaryota</taxon>
        <taxon>Metazoa</taxon>
        <taxon>Spiralia</taxon>
        <taxon>Gnathifera</taxon>
        <taxon>Rotifera</taxon>
        <taxon>Eurotatoria</taxon>
        <taxon>Bdelloidea</taxon>
        <taxon>Adinetida</taxon>
        <taxon>Adinetidae</taxon>
        <taxon>Adineta</taxon>
    </lineage>
</organism>
<dbReference type="Gene3D" id="1.25.40.10">
    <property type="entry name" value="Tetratricopeptide repeat domain"/>
    <property type="match status" value="1"/>
</dbReference>
<dbReference type="EMBL" id="CAJOAY010000366">
    <property type="protein sequence ID" value="CAF3644853.1"/>
    <property type="molecule type" value="Genomic_DNA"/>
</dbReference>
<evidence type="ECO:0000313" key="3">
    <source>
        <dbReference type="EMBL" id="CAF3644853.1"/>
    </source>
</evidence>
<comment type="caution">
    <text evidence="3">The sequence shown here is derived from an EMBL/GenBank/DDBJ whole genome shotgun (WGS) entry which is preliminary data.</text>
</comment>
<feature type="repeat" description="TPR" evidence="1">
    <location>
        <begin position="37"/>
        <end position="70"/>
    </location>
</feature>
<evidence type="ECO:0000313" key="4">
    <source>
        <dbReference type="Proteomes" id="UP000663881"/>
    </source>
</evidence>
<protein>
    <recommendedName>
        <fullName evidence="5">Kinesin light chain</fullName>
    </recommendedName>
</protein>
<dbReference type="InterPro" id="IPR011990">
    <property type="entry name" value="TPR-like_helical_dom_sf"/>
</dbReference>
<dbReference type="Proteomes" id="UP000663891">
    <property type="component" value="Unassembled WGS sequence"/>
</dbReference>
<gene>
    <name evidence="3" type="ORF">OKA104_LOCUS8864</name>
    <name evidence="2" type="ORF">VCS650_LOCUS12197</name>
</gene>
<sequence length="121" mass="13925">MSCLYSNCDMREDALRYELKALELNRQILSSDHINIANRLRNIGLDYEEMNNLSEALRYFSESLSIYQANYGPEHEMVKRGEADIAILKEKQFSLSYHKEENNSSNKASPTVVSSRACIIL</sequence>
<dbReference type="EMBL" id="CAJNON010000093">
    <property type="protein sequence ID" value="CAF0953414.1"/>
    <property type="molecule type" value="Genomic_DNA"/>
</dbReference>
<evidence type="ECO:0000256" key="1">
    <source>
        <dbReference type="PROSITE-ProRule" id="PRU00339"/>
    </source>
</evidence>
<evidence type="ECO:0000313" key="2">
    <source>
        <dbReference type="EMBL" id="CAF0953414.1"/>
    </source>
</evidence>
<evidence type="ECO:0008006" key="5">
    <source>
        <dbReference type="Google" id="ProtNLM"/>
    </source>
</evidence>
<reference evidence="3" key="1">
    <citation type="submission" date="2021-02" db="EMBL/GenBank/DDBJ databases">
        <authorList>
            <person name="Nowell W R."/>
        </authorList>
    </citation>
    <scope>NUCLEOTIDE SEQUENCE</scope>
</reference>